<gene>
    <name evidence="2" type="ORF">DSM3645_12571</name>
</gene>
<feature type="compositionally biased region" description="Basic and acidic residues" evidence="1">
    <location>
        <begin position="186"/>
        <end position="214"/>
    </location>
</feature>
<comment type="caution">
    <text evidence="2">The sequence shown here is derived from an EMBL/GenBank/DDBJ whole genome shotgun (WGS) entry which is preliminary data.</text>
</comment>
<feature type="compositionally biased region" description="Basic and acidic residues" evidence="1">
    <location>
        <begin position="46"/>
        <end position="88"/>
    </location>
</feature>
<proteinExistence type="predicted"/>
<feature type="region of interest" description="Disordered" evidence="1">
    <location>
        <begin position="235"/>
        <end position="254"/>
    </location>
</feature>
<evidence type="ECO:0000256" key="1">
    <source>
        <dbReference type="SAM" id="MobiDB-lite"/>
    </source>
</evidence>
<dbReference type="EMBL" id="AANZ01000007">
    <property type="protein sequence ID" value="EAQ80853.1"/>
    <property type="molecule type" value="Genomic_DNA"/>
</dbReference>
<feature type="compositionally biased region" description="Polar residues" evidence="1">
    <location>
        <begin position="174"/>
        <end position="185"/>
    </location>
</feature>
<accession>A3ZRT4</accession>
<feature type="compositionally biased region" description="Low complexity" evidence="1">
    <location>
        <begin position="124"/>
        <end position="133"/>
    </location>
</feature>
<feature type="region of interest" description="Disordered" evidence="1">
    <location>
        <begin position="1"/>
        <end position="215"/>
    </location>
</feature>
<protein>
    <submittedName>
        <fullName evidence="2">Uncharacterized protein</fullName>
    </submittedName>
</protein>
<dbReference type="HOGENOM" id="CLU_989249_0_0_0"/>
<feature type="compositionally biased region" description="Polar residues" evidence="1">
    <location>
        <begin position="16"/>
        <end position="41"/>
    </location>
</feature>
<feature type="compositionally biased region" description="Basic and acidic residues" evidence="1">
    <location>
        <begin position="134"/>
        <end position="155"/>
    </location>
</feature>
<organism evidence="2 3">
    <name type="scientific">Blastopirellula marina DSM 3645</name>
    <dbReference type="NCBI Taxonomy" id="314230"/>
    <lineage>
        <taxon>Bacteria</taxon>
        <taxon>Pseudomonadati</taxon>
        <taxon>Planctomycetota</taxon>
        <taxon>Planctomycetia</taxon>
        <taxon>Pirellulales</taxon>
        <taxon>Pirellulaceae</taxon>
        <taxon>Blastopirellula</taxon>
    </lineage>
</organism>
<reference evidence="2 3" key="1">
    <citation type="submission" date="2006-02" db="EMBL/GenBank/DDBJ databases">
        <authorList>
            <person name="Amann R."/>
            <person name="Ferriera S."/>
            <person name="Johnson J."/>
            <person name="Kravitz S."/>
            <person name="Halpern A."/>
            <person name="Remington K."/>
            <person name="Beeson K."/>
            <person name="Tran B."/>
            <person name="Rogers Y.-H."/>
            <person name="Friedman R."/>
            <person name="Venter J.C."/>
        </authorList>
    </citation>
    <scope>NUCLEOTIDE SEQUENCE [LARGE SCALE GENOMIC DNA]</scope>
    <source>
        <strain evidence="2 3">DSM 3645</strain>
    </source>
</reference>
<dbReference type="AlphaFoldDB" id="A3ZRT4"/>
<name>A3ZRT4_9BACT</name>
<evidence type="ECO:0000313" key="3">
    <source>
        <dbReference type="Proteomes" id="UP000004358"/>
    </source>
</evidence>
<sequence>MLPFAFAPLGCGQPAGQVSDQSNEYANYSESTGNEETNKSAAENAPKLEQHEVHRESLDDKAAADEMTVKNETADKPGEESAADEKGMETSPVSTDAPEAKTEESQPAESANDEAAPKEEEVTNENAATQEAAASKEEVATKEKTSEPQPSEHVDPPQSELEVSLQEVEEKLNTAKTTLQKYSNQQEKKDFRNSSQKQLDENQTSRKPLKDEISRLQAELQQKEQRLEKITSLTKEVQAKIDQLDPTSAEPDEQLRQEIEESLSQLQRLQSDSDRQVAQQK</sequence>
<dbReference type="Proteomes" id="UP000004358">
    <property type="component" value="Unassembled WGS sequence"/>
</dbReference>
<evidence type="ECO:0000313" key="2">
    <source>
        <dbReference type="EMBL" id="EAQ80853.1"/>
    </source>
</evidence>